<organism evidence="10 11">
    <name type="scientific">Companilactobacillus ginsenosidimutans</name>
    <dbReference type="NCBI Taxonomy" id="1007676"/>
    <lineage>
        <taxon>Bacteria</taxon>
        <taxon>Bacillati</taxon>
        <taxon>Bacillota</taxon>
        <taxon>Bacilli</taxon>
        <taxon>Lactobacillales</taxon>
        <taxon>Lactobacillaceae</taxon>
        <taxon>Companilactobacillus</taxon>
    </lineage>
</organism>
<evidence type="ECO:0000256" key="7">
    <source>
        <dbReference type="ARBA" id="ARBA00049158"/>
    </source>
</evidence>
<keyword evidence="11" id="KW-1185">Reference proteome</keyword>
<dbReference type="GO" id="GO:0000105">
    <property type="term" value="P:L-histidine biosynthetic process"/>
    <property type="evidence" value="ECO:0007669"/>
    <property type="project" value="UniProtKB-UniRule"/>
</dbReference>
<proteinExistence type="inferred from homology"/>
<dbReference type="AlphaFoldDB" id="A0A0H4QIE4"/>
<dbReference type="OrthoDB" id="9775255at2"/>
<evidence type="ECO:0000256" key="2">
    <source>
        <dbReference type="ARBA" id="ARBA00009152"/>
    </source>
</evidence>
<keyword evidence="4 8" id="KW-0028">Amino-acid biosynthesis</keyword>
<dbReference type="STRING" id="1007676.ABM34_09385"/>
<keyword evidence="6 8" id="KW-0368">Histidine biosynthesis</keyword>
<dbReference type="CDD" id="cd12110">
    <property type="entry name" value="PHP_HisPPase_Hisj_like"/>
    <property type="match status" value="1"/>
</dbReference>
<dbReference type="InterPro" id="IPR004013">
    <property type="entry name" value="PHP_dom"/>
</dbReference>
<dbReference type="KEGG" id="lgn:ABM34_09385"/>
<dbReference type="EMBL" id="CP012034">
    <property type="protein sequence ID" value="AKP67717.1"/>
    <property type="molecule type" value="Genomic_DNA"/>
</dbReference>
<name>A0A0H4QIE4_9LACO</name>
<comment type="similarity">
    <text evidence="2 8">Belongs to the PHP hydrolase family. HisK subfamily.</text>
</comment>
<feature type="domain" description="PHP" evidence="9">
    <location>
        <begin position="18"/>
        <end position="235"/>
    </location>
</feature>
<evidence type="ECO:0000256" key="5">
    <source>
        <dbReference type="ARBA" id="ARBA00022801"/>
    </source>
</evidence>
<comment type="pathway">
    <text evidence="1 8">Amino-acid biosynthesis; L-histidine biosynthesis; L-histidine from 5-phospho-alpha-D-ribose 1-diphosphate: step 8/9.</text>
</comment>
<evidence type="ECO:0000256" key="3">
    <source>
        <dbReference type="ARBA" id="ARBA00013085"/>
    </source>
</evidence>
<dbReference type="Gene3D" id="3.20.20.140">
    <property type="entry name" value="Metal-dependent hydrolases"/>
    <property type="match status" value="1"/>
</dbReference>
<dbReference type="EC" id="3.1.3.15" evidence="3 8"/>
<dbReference type="PANTHER" id="PTHR21039">
    <property type="entry name" value="HISTIDINOL PHOSPHATASE-RELATED"/>
    <property type="match status" value="1"/>
</dbReference>
<dbReference type="InterPro" id="IPR016195">
    <property type="entry name" value="Pol/histidinol_Pase-like"/>
</dbReference>
<reference evidence="11" key="1">
    <citation type="submission" date="2015-07" db="EMBL/GenBank/DDBJ databases">
        <title>Lactobacillus ginsenosidimutans/EMML 3141/ whole genome sequencing.</title>
        <authorList>
            <person name="Kim M.K."/>
            <person name="Im W.-T."/>
            <person name="Srinivasan S."/>
            <person name="Lee J.-J."/>
        </authorList>
    </citation>
    <scope>NUCLEOTIDE SEQUENCE [LARGE SCALE GENOMIC DNA]</scope>
    <source>
        <strain evidence="11">EMML 3041</strain>
    </source>
</reference>
<accession>A0A0H4QIE4</accession>
<evidence type="ECO:0000313" key="11">
    <source>
        <dbReference type="Proteomes" id="UP000036106"/>
    </source>
</evidence>
<dbReference type="NCBIfam" id="NF005996">
    <property type="entry name" value="PRK08123.1"/>
    <property type="match status" value="1"/>
</dbReference>
<dbReference type="InterPro" id="IPR010140">
    <property type="entry name" value="Histidinol_P_phosphatase_HisJ"/>
</dbReference>
<dbReference type="SUPFAM" id="SSF89550">
    <property type="entry name" value="PHP domain-like"/>
    <property type="match status" value="1"/>
</dbReference>
<sequence length="294" mass="33887">MLSHQEFQEICCNYWNGHTHTEFCPHGSHEDTEDFIRQAINAGFKTYSITEHFPMPPQFYRMADGSKHAIDTAAMDYSELQAYFEKMEYLKAKYADQIRILVGFEFDYIDGCQEWTRSKLEEFGDKIDDAILSVHFLPTDGGLRSVDDNYEDFCDGVLRYYKTPVGVANKYLSTVLDAVKWSCDDKPARYGHITLYRKWRKQFKSDTAWSDTTTDHLIDKILKHVAKKNEMLDCNMSGLAKFSQCESSPYVSIIEKAADRGIKLIYGSDAHETSNVDQGLNEYLVQKLCKCGRV</sequence>
<protein>
    <recommendedName>
        <fullName evidence="3 8">Histidinol-phosphatase</fullName>
        <shortName evidence="8">HolPase</shortName>
        <ecNumber evidence="3 8">3.1.3.15</ecNumber>
    </recommendedName>
</protein>
<keyword evidence="5 8" id="KW-0378">Hydrolase</keyword>
<evidence type="ECO:0000256" key="1">
    <source>
        <dbReference type="ARBA" id="ARBA00004970"/>
    </source>
</evidence>
<dbReference type="Proteomes" id="UP000036106">
    <property type="component" value="Chromosome"/>
</dbReference>
<dbReference type="RefSeq" id="WP_048705261.1">
    <property type="nucleotide sequence ID" value="NZ_CP012034.1"/>
</dbReference>
<evidence type="ECO:0000313" key="10">
    <source>
        <dbReference type="EMBL" id="AKP67717.1"/>
    </source>
</evidence>
<evidence type="ECO:0000256" key="8">
    <source>
        <dbReference type="RuleBase" id="RU366003"/>
    </source>
</evidence>
<dbReference type="NCBIfam" id="TIGR01856">
    <property type="entry name" value="hisJ_fam"/>
    <property type="match status" value="1"/>
</dbReference>
<dbReference type="GO" id="GO:0005737">
    <property type="term" value="C:cytoplasm"/>
    <property type="evidence" value="ECO:0007669"/>
    <property type="project" value="TreeGrafter"/>
</dbReference>
<dbReference type="GO" id="GO:0004401">
    <property type="term" value="F:histidinol-phosphatase activity"/>
    <property type="evidence" value="ECO:0007669"/>
    <property type="project" value="UniProtKB-UniRule"/>
</dbReference>
<evidence type="ECO:0000256" key="6">
    <source>
        <dbReference type="ARBA" id="ARBA00023102"/>
    </source>
</evidence>
<dbReference type="UniPathway" id="UPA00031">
    <property type="reaction ID" value="UER00013"/>
</dbReference>
<comment type="catalytic activity">
    <reaction evidence="7 8">
        <text>L-histidinol phosphate + H2O = L-histidinol + phosphate</text>
        <dbReference type="Rhea" id="RHEA:14465"/>
        <dbReference type="ChEBI" id="CHEBI:15377"/>
        <dbReference type="ChEBI" id="CHEBI:43474"/>
        <dbReference type="ChEBI" id="CHEBI:57699"/>
        <dbReference type="ChEBI" id="CHEBI:57980"/>
        <dbReference type="EC" id="3.1.3.15"/>
    </reaction>
</comment>
<evidence type="ECO:0000256" key="4">
    <source>
        <dbReference type="ARBA" id="ARBA00022605"/>
    </source>
</evidence>
<gene>
    <name evidence="10" type="ORF">ABM34_09385</name>
</gene>
<dbReference type="PATRIC" id="fig|1007676.4.peg.1899"/>
<evidence type="ECO:0000259" key="9">
    <source>
        <dbReference type="Pfam" id="PF02811"/>
    </source>
</evidence>
<dbReference type="Pfam" id="PF02811">
    <property type="entry name" value="PHP"/>
    <property type="match status" value="1"/>
</dbReference>
<dbReference type="PANTHER" id="PTHR21039:SF0">
    <property type="entry name" value="HISTIDINOL-PHOSPHATASE"/>
    <property type="match status" value="1"/>
</dbReference>